<keyword evidence="3" id="KW-0812">Transmembrane</keyword>
<dbReference type="InterPro" id="IPR002159">
    <property type="entry name" value="CD36_fam"/>
</dbReference>
<dbReference type="GO" id="GO:0016020">
    <property type="term" value="C:membrane"/>
    <property type="evidence" value="ECO:0007669"/>
    <property type="project" value="UniProtKB-SubCell"/>
</dbReference>
<organism evidence="7 8">
    <name type="scientific">Aphanomyces astaci</name>
    <name type="common">Crayfish plague agent</name>
    <dbReference type="NCBI Taxonomy" id="112090"/>
    <lineage>
        <taxon>Eukaryota</taxon>
        <taxon>Sar</taxon>
        <taxon>Stramenopiles</taxon>
        <taxon>Oomycota</taxon>
        <taxon>Saprolegniomycetes</taxon>
        <taxon>Saprolegniales</taxon>
        <taxon>Verrucalvaceae</taxon>
        <taxon>Aphanomyces</taxon>
    </lineage>
</organism>
<evidence type="ECO:0000256" key="5">
    <source>
        <dbReference type="ARBA" id="ARBA00023136"/>
    </source>
</evidence>
<dbReference type="AlphaFoldDB" id="A0A397AI72"/>
<protein>
    <submittedName>
        <fullName evidence="7">Uncharacterized protein</fullName>
    </submittedName>
</protein>
<dbReference type="GO" id="GO:0005044">
    <property type="term" value="F:scavenger receptor activity"/>
    <property type="evidence" value="ECO:0007669"/>
    <property type="project" value="TreeGrafter"/>
</dbReference>
<evidence type="ECO:0000256" key="2">
    <source>
        <dbReference type="ARBA" id="ARBA00010532"/>
    </source>
</evidence>
<dbReference type="PRINTS" id="PR01609">
    <property type="entry name" value="CD36FAMILY"/>
</dbReference>
<sequence length="862" mass="93196">MCVVVAICLLVVGIVLLSYGGINATYKTKRIQLAQPQLPISTDPAAYSAFLASPTIGYHLQEPQSTSFYVFNVTNAGEVVQGALPLVQQVGPYVYTQTSEKLGVAVSTAAAAATVSYRVHTSYQFDALRSNGSESDVITNVNVTYARTLAKLAAAGFSERTLAASFAHTQLTSFEAFFRGPFLAQTKQRALGSYLQSMDTSVRQAALPAALTAFRAQVASQTLPQHATHLFSHVRQARVPGMLSSLYDSFLVQYIPATLTGQYDSLSRLSLPRVLSNVVSRMTVEVTPSVTLRRERQLRQEATPALLSTMLPRVLENIALPYIVQEYMEQACFEAVPSMLNTIKNELVQAAVAQRILPTEAHQNTLLLWMQSESPSTSWTNVDALVGGAPTGVPRVGFELNSIPVASNSTVSRTLSLEVAVLLFHEKANVEFSLLTYDRADTTRGFGLWKQAVALNADAIARLLAGVNNEVATPSDYLTLAQILGIRDYILYWSQSSIVRRDRQRYWAMAYTARTTNSLPEPDVDLDWETVGVQPGFSLVAVGGTDVGLSDATVEKLWDGTTSPSFLSPQGYILWSQAMASDTAAKTSIATTFGLSSPQLTSILDWLTGVVISATFKRHVVRHWAQGGTSPSPFNNVTDVQWFDLEPAIGLAQGGFELPYDATLSWPDTLAETLWDSTQPQAFVSTAGFNTWKTILVTPTGLSDMTTALNGLGHGTVTERHVRQWMTMQNSSSSLLSSWNAQIVATCANLTGGANSAVFATGLAGSCGLATLPDVAAVQLYVQHMAQDPYVKAALLAQWRCGTTDIWDVEPYRDGLQGGWELCRNRTTCGLASANNTVCAVPTTAFQVWDPSAAASLVNPIT</sequence>
<gene>
    <name evidence="7" type="ORF">DYB36_002969</name>
</gene>
<evidence type="ECO:0000256" key="1">
    <source>
        <dbReference type="ARBA" id="ARBA00004370"/>
    </source>
</evidence>
<proteinExistence type="inferred from homology"/>
<evidence type="ECO:0000313" key="8">
    <source>
        <dbReference type="Proteomes" id="UP000265427"/>
    </source>
</evidence>
<comment type="similarity">
    <text evidence="2">Belongs to the CD36 family.</text>
</comment>
<reference evidence="7 8" key="1">
    <citation type="submission" date="2018-08" db="EMBL/GenBank/DDBJ databases">
        <title>Aphanomyces genome sequencing and annotation.</title>
        <authorList>
            <person name="Minardi D."/>
            <person name="Oidtmann B."/>
            <person name="Van Der Giezen M."/>
            <person name="Studholme D.J."/>
        </authorList>
    </citation>
    <scope>NUCLEOTIDE SEQUENCE [LARGE SCALE GENOMIC DNA]</scope>
    <source>
        <strain evidence="7 8">Kv</strain>
    </source>
</reference>
<evidence type="ECO:0000256" key="3">
    <source>
        <dbReference type="ARBA" id="ARBA00022692"/>
    </source>
</evidence>
<dbReference type="EMBL" id="QUSZ01005970">
    <property type="protein sequence ID" value="RHY07422.1"/>
    <property type="molecule type" value="Genomic_DNA"/>
</dbReference>
<dbReference type="GO" id="GO:0005737">
    <property type="term" value="C:cytoplasm"/>
    <property type="evidence" value="ECO:0007669"/>
    <property type="project" value="TreeGrafter"/>
</dbReference>
<evidence type="ECO:0000256" key="4">
    <source>
        <dbReference type="ARBA" id="ARBA00022989"/>
    </source>
</evidence>
<keyword evidence="4" id="KW-1133">Transmembrane helix</keyword>
<evidence type="ECO:0000313" key="7">
    <source>
        <dbReference type="EMBL" id="RHY07422.1"/>
    </source>
</evidence>
<comment type="subcellular location">
    <subcellularLocation>
        <location evidence="1">Membrane</location>
    </subcellularLocation>
</comment>
<dbReference type="Proteomes" id="UP000265427">
    <property type="component" value="Unassembled WGS sequence"/>
</dbReference>
<dbReference type="PANTHER" id="PTHR11923:SF51">
    <property type="entry name" value="LYSOSOME MEMBRANE PROTEIN 2"/>
    <property type="match status" value="1"/>
</dbReference>
<comment type="caution">
    <text evidence="7">The sequence shown here is derived from an EMBL/GenBank/DDBJ whole genome shotgun (WGS) entry which is preliminary data.</text>
</comment>
<keyword evidence="6" id="KW-0325">Glycoprotein</keyword>
<dbReference type="Pfam" id="PF01130">
    <property type="entry name" value="CD36"/>
    <property type="match status" value="1"/>
</dbReference>
<dbReference type="PANTHER" id="PTHR11923">
    <property type="entry name" value="SCAVENGER RECEPTOR CLASS B TYPE-1 SR-B1"/>
    <property type="match status" value="1"/>
</dbReference>
<evidence type="ECO:0000256" key="6">
    <source>
        <dbReference type="ARBA" id="ARBA00023180"/>
    </source>
</evidence>
<keyword evidence="5" id="KW-0472">Membrane</keyword>
<dbReference type="VEuPathDB" id="FungiDB:H257_10886"/>
<accession>A0A397AI72</accession>
<name>A0A397AI72_APHAT</name>